<evidence type="ECO:0008006" key="2">
    <source>
        <dbReference type="Google" id="ProtNLM"/>
    </source>
</evidence>
<reference evidence="1" key="1">
    <citation type="submission" date="2020-06" db="EMBL/GenBank/DDBJ databases">
        <title>Unique genomic features of the anaerobic methanotrophic archaea.</title>
        <authorList>
            <person name="Chadwick G.L."/>
            <person name="Skennerton C.T."/>
            <person name="Laso-Perez R."/>
            <person name="Leu A.O."/>
            <person name="Speth D.R."/>
            <person name="Yu H."/>
            <person name="Morgan-Lang C."/>
            <person name="Hatzenpichler R."/>
            <person name="Goudeau D."/>
            <person name="Malmstrom R."/>
            <person name="Brazelton W.J."/>
            <person name="Woyke T."/>
            <person name="Hallam S.J."/>
            <person name="Tyson G.W."/>
            <person name="Wegener G."/>
            <person name="Boetius A."/>
            <person name="Orphan V."/>
        </authorList>
    </citation>
    <scope>NUCLEOTIDE SEQUENCE</scope>
</reference>
<proteinExistence type="predicted"/>
<name>A0A7G9YSQ1_9EURY</name>
<evidence type="ECO:0000313" key="1">
    <source>
        <dbReference type="EMBL" id="QNO51035.1"/>
    </source>
</evidence>
<dbReference type="AlphaFoldDB" id="A0A7G9YSQ1"/>
<sequence length="117" mass="13169">MFQTEYEFALPKGYVDEEGNLHKEGVMRLATAADEILPLKDPRVQQNPAYLSIILLSRVVTKLGDLPAVNPRVIEELFATDLGFLQEFYREINGGAKIKAKCPKCEHEFEVDIGMGE</sequence>
<dbReference type="EMBL" id="MT631458">
    <property type="protein sequence ID" value="QNO51035.1"/>
    <property type="molecule type" value="Genomic_DNA"/>
</dbReference>
<accession>A0A7G9YSQ1</accession>
<gene>
    <name evidence="1" type="ORF">EDLMLJLI_00028</name>
</gene>
<organism evidence="1">
    <name type="scientific">Candidatus Methanophagaceae archaeon ANME-1 ERB6</name>
    <dbReference type="NCBI Taxonomy" id="2759912"/>
    <lineage>
        <taxon>Archaea</taxon>
        <taxon>Methanobacteriati</taxon>
        <taxon>Methanobacteriota</taxon>
        <taxon>Stenosarchaea group</taxon>
        <taxon>Methanomicrobia</taxon>
        <taxon>Candidatus Methanophagales</taxon>
        <taxon>Candidatus Methanophagaceae</taxon>
    </lineage>
</organism>
<protein>
    <recommendedName>
        <fullName evidence="2">Phage tail assembly protein</fullName>
    </recommendedName>
</protein>